<dbReference type="Proteomes" id="UP000604046">
    <property type="component" value="Unassembled WGS sequence"/>
</dbReference>
<dbReference type="EMBL" id="CAJNDS010001657">
    <property type="protein sequence ID" value="CAE7270744.1"/>
    <property type="molecule type" value="Genomic_DNA"/>
</dbReference>
<protein>
    <submittedName>
        <fullName evidence="2">Uncharacterized protein</fullName>
    </submittedName>
</protein>
<feature type="region of interest" description="Disordered" evidence="1">
    <location>
        <begin position="520"/>
        <end position="543"/>
    </location>
</feature>
<name>A0A812MM37_9DINO</name>
<evidence type="ECO:0000313" key="3">
    <source>
        <dbReference type="Proteomes" id="UP000604046"/>
    </source>
</evidence>
<feature type="region of interest" description="Disordered" evidence="1">
    <location>
        <begin position="318"/>
        <end position="432"/>
    </location>
</feature>
<evidence type="ECO:0000256" key="1">
    <source>
        <dbReference type="SAM" id="MobiDB-lite"/>
    </source>
</evidence>
<dbReference type="AlphaFoldDB" id="A0A812MM37"/>
<evidence type="ECO:0000313" key="2">
    <source>
        <dbReference type="EMBL" id="CAE7270744.1"/>
    </source>
</evidence>
<keyword evidence="3" id="KW-1185">Reference proteome</keyword>
<feature type="compositionally biased region" description="Basic residues" evidence="1">
    <location>
        <begin position="520"/>
        <end position="529"/>
    </location>
</feature>
<accession>A0A812MM37</accession>
<organism evidence="2 3">
    <name type="scientific">Symbiodinium natans</name>
    <dbReference type="NCBI Taxonomy" id="878477"/>
    <lineage>
        <taxon>Eukaryota</taxon>
        <taxon>Sar</taxon>
        <taxon>Alveolata</taxon>
        <taxon>Dinophyceae</taxon>
        <taxon>Suessiales</taxon>
        <taxon>Symbiodiniaceae</taxon>
        <taxon>Symbiodinium</taxon>
    </lineage>
</organism>
<proteinExistence type="predicted"/>
<feature type="compositionally biased region" description="Low complexity" evidence="1">
    <location>
        <begin position="250"/>
        <end position="277"/>
    </location>
</feature>
<sequence length="543" mass="57552">MAPKKVLQDWFAFPLYMTSAVWLVMTNEHESQLTKLTTLLQHLTSLGLTHASEPTQALIAAFLSAFDPNGAYVRANANMGLALLGTVKNKLKTFAERALRAGQLPPHLPVLPADVNQLPAAHAKFFSAGFVAVPEQVPLSDIVAWARVWPMRKTNSLVQPAKQTGSSAQSTDALAVLQQAAQLMLVLQGGGNNRSQAPQETAAAATADSSARCGLAGCACDGAGLAGFICDAVGRGYDQTETGPAAAVLPASTSYQQHQQQQQQQPPSNSAVAAAPAVTETPVRKSSSRLTGMVGRLAEAQYDKTLSPLSPWSHFRKGARSEARRLQEQSACSPAPKLVAASESRSPALKRPAAAEKSVGQLSEDSPKTANKKENQKIAVFVRPAAAPEGSGQLREDSPKTPKKKQTAVFMRPAAVSSSEPGVPDSPKTPKRNKTAVFARPAAAPWSGNLGVEESPQTRMSPGRVLRRPAAKVKSESARPAAAPVVRRRPSAAAAAKAPRALKNTAKCIRSRAYHRAHRAAIKAGKSKKQARELARQAHRNAL</sequence>
<feature type="region of interest" description="Disordered" evidence="1">
    <location>
        <begin position="250"/>
        <end position="290"/>
    </location>
</feature>
<reference evidence="2" key="1">
    <citation type="submission" date="2021-02" db="EMBL/GenBank/DDBJ databases">
        <authorList>
            <person name="Dougan E. K."/>
            <person name="Rhodes N."/>
            <person name="Thang M."/>
            <person name="Chan C."/>
        </authorList>
    </citation>
    <scope>NUCLEOTIDE SEQUENCE</scope>
</reference>
<gene>
    <name evidence="2" type="ORF">SNAT2548_LOCUS14367</name>
</gene>
<feature type="compositionally biased region" description="Basic and acidic residues" evidence="1">
    <location>
        <begin position="365"/>
        <end position="376"/>
    </location>
</feature>
<comment type="caution">
    <text evidence="2">The sequence shown here is derived from an EMBL/GenBank/DDBJ whole genome shotgun (WGS) entry which is preliminary data.</text>
</comment>